<dbReference type="AlphaFoldDB" id="A0A383DL16"/>
<feature type="non-terminal residue" evidence="1">
    <location>
        <position position="27"/>
    </location>
</feature>
<reference evidence="1" key="1">
    <citation type="submission" date="2018-05" db="EMBL/GenBank/DDBJ databases">
        <authorList>
            <person name="Lanie J.A."/>
            <person name="Ng W.-L."/>
            <person name="Kazmierczak K.M."/>
            <person name="Andrzejewski T.M."/>
            <person name="Davidsen T.M."/>
            <person name="Wayne K.J."/>
            <person name="Tettelin H."/>
            <person name="Glass J.I."/>
            <person name="Rusch D."/>
            <person name="Podicherti R."/>
            <person name="Tsui H.-C.T."/>
            <person name="Winkler M.E."/>
        </authorList>
    </citation>
    <scope>NUCLEOTIDE SEQUENCE</scope>
</reference>
<proteinExistence type="predicted"/>
<sequence>NSTSFTCCDNKTDNYTVTANIWDWTGV</sequence>
<evidence type="ECO:0000313" key="1">
    <source>
        <dbReference type="EMBL" id="SVE45039.1"/>
    </source>
</evidence>
<dbReference type="EMBL" id="UINC01218139">
    <property type="protein sequence ID" value="SVE45039.1"/>
    <property type="molecule type" value="Genomic_DNA"/>
</dbReference>
<feature type="non-terminal residue" evidence="1">
    <location>
        <position position="1"/>
    </location>
</feature>
<organism evidence="1">
    <name type="scientific">marine metagenome</name>
    <dbReference type="NCBI Taxonomy" id="408172"/>
    <lineage>
        <taxon>unclassified sequences</taxon>
        <taxon>metagenomes</taxon>
        <taxon>ecological metagenomes</taxon>
    </lineage>
</organism>
<protein>
    <submittedName>
        <fullName evidence="1">Uncharacterized protein</fullName>
    </submittedName>
</protein>
<gene>
    <name evidence="1" type="ORF">METZ01_LOCUS497893</name>
</gene>
<name>A0A383DL16_9ZZZZ</name>
<accession>A0A383DL16</accession>